<keyword evidence="9 11" id="KW-0472">Membrane</keyword>
<evidence type="ECO:0000256" key="2">
    <source>
        <dbReference type="ARBA" id="ARBA00006555"/>
    </source>
</evidence>
<dbReference type="GO" id="GO:0015031">
    <property type="term" value="P:protein transport"/>
    <property type="evidence" value="ECO:0007669"/>
    <property type="project" value="UniProtKB-KW"/>
</dbReference>
<dbReference type="GO" id="GO:0031992">
    <property type="term" value="F:energy transducer activity"/>
    <property type="evidence" value="ECO:0007669"/>
    <property type="project" value="InterPro"/>
</dbReference>
<evidence type="ECO:0000256" key="11">
    <source>
        <dbReference type="SAM" id="Phobius"/>
    </source>
</evidence>
<evidence type="ECO:0000256" key="7">
    <source>
        <dbReference type="ARBA" id="ARBA00022927"/>
    </source>
</evidence>
<evidence type="ECO:0000313" key="14">
    <source>
        <dbReference type="Proteomes" id="UP000704068"/>
    </source>
</evidence>
<dbReference type="PANTHER" id="PTHR33446">
    <property type="entry name" value="PROTEIN TONB-RELATED"/>
    <property type="match status" value="1"/>
</dbReference>
<comment type="caution">
    <text evidence="13">The sequence shown here is derived from an EMBL/GenBank/DDBJ whole genome shotgun (WGS) entry which is preliminary data.</text>
</comment>
<dbReference type="SUPFAM" id="SSF74653">
    <property type="entry name" value="TolA/TonB C-terminal domain"/>
    <property type="match status" value="1"/>
</dbReference>
<evidence type="ECO:0000256" key="9">
    <source>
        <dbReference type="ARBA" id="ARBA00023136"/>
    </source>
</evidence>
<sequence length="286" mass="31583">MSKINLASEQWCDLVFEGRNKAYGAYRLRAGQGNRQLRSVILVLVGIAVVLIGLALKSTIANAFGGNDDGSQTETEFSQLQKDNKPKDEPKKPKEEPKPEEKIEQVKVKNSISFTVPKIVDDDKIDHTKELKTQETLTKSNFAVSSQDFSQGSSSGINIDDIKTNQTASNQNVPAAHQEEEVKDNAEVQQPASFPGGDAALQSYISKNLKYPDIALEQELQGVVKVRFKINKDGSVGEVQVIKPLSRECDAAAVAAVKKLPRFIPAKSQGHPIPVWFKWPIRFQLQ</sequence>
<protein>
    <submittedName>
        <fullName evidence="13">TonB family protein</fullName>
    </submittedName>
</protein>
<keyword evidence="6 11" id="KW-0812">Transmembrane</keyword>
<dbReference type="GO" id="GO:0055085">
    <property type="term" value="P:transmembrane transport"/>
    <property type="evidence" value="ECO:0007669"/>
    <property type="project" value="InterPro"/>
</dbReference>
<comment type="subcellular location">
    <subcellularLocation>
        <location evidence="1">Cell inner membrane</location>
        <topology evidence="1">Single-pass membrane protein</topology>
        <orientation evidence="1">Periplasmic side</orientation>
    </subcellularLocation>
</comment>
<evidence type="ECO:0000256" key="5">
    <source>
        <dbReference type="ARBA" id="ARBA00022519"/>
    </source>
</evidence>
<name>A0A929RVK6_9BACT</name>
<gene>
    <name evidence="13" type="ORF">HXK21_03290</name>
</gene>
<evidence type="ECO:0000256" key="3">
    <source>
        <dbReference type="ARBA" id="ARBA00022448"/>
    </source>
</evidence>
<feature type="region of interest" description="Disordered" evidence="10">
    <location>
        <begin position="170"/>
        <end position="193"/>
    </location>
</feature>
<keyword evidence="8 11" id="KW-1133">Transmembrane helix</keyword>
<evidence type="ECO:0000256" key="6">
    <source>
        <dbReference type="ARBA" id="ARBA00022692"/>
    </source>
</evidence>
<keyword evidence="5" id="KW-0997">Cell inner membrane</keyword>
<dbReference type="PANTHER" id="PTHR33446:SF2">
    <property type="entry name" value="PROTEIN TONB"/>
    <property type="match status" value="1"/>
</dbReference>
<dbReference type="NCBIfam" id="TIGR01352">
    <property type="entry name" value="tonB_Cterm"/>
    <property type="match status" value="1"/>
</dbReference>
<evidence type="ECO:0000313" key="13">
    <source>
        <dbReference type="EMBL" id="MBF0970055.1"/>
    </source>
</evidence>
<dbReference type="GO" id="GO:0098797">
    <property type="term" value="C:plasma membrane protein complex"/>
    <property type="evidence" value="ECO:0007669"/>
    <property type="project" value="TreeGrafter"/>
</dbReference>
<evidence type="ECO:0000256" key="1">
    <source>
        <dbReference type="ARBA" id="ARBA00004383"/>
    </source>
</evidence>
<proteinExistence type="inferred from homology"/>
<feature type="domain" description="TonB C-terminal" evidence="12">
    <location>
        <begin position="196"/>
        <end position="286"/>
    </location>
</feature>
<evidence type="ECO:0000256" key="10">
    <source>
        <dbReference type="SAM" id="MobiDB-lite"/>
    </source>
</evidence>
<keyword evidence="4" id="KW-1003">Cell membrane</keyword>
<dbReference type="Gene3D" id="3.30.1150.10">
    <property type="match status" value="1"/>
</dbReference>
<dbReference type="InterPro" id="IPR003538">
    <property type="entry name" value="TonB"/>
</dbReference>
<evidence type="ECO:0000259" key="12">
    <source>
        <dbReference type="PROSITE" id="PS52015"/>
    </source>
</evidence>
<dbReference type="InterPro" id="IPR051045">
    <property type="entry name" value="TonB-dependent_transducer"/>
</dbReference>
<feature type="compositionally biased region" description="Basic and acidic residues" evidence="10">
    <location>
        <begin position="177"/>
        <end position="186"/>
    </location>
</feature>
<keyword evidence="3" id="KW-0813">Transport</keyword>
<reference evidence="13" key="1">
    <citation type="submission" date="2020-04" db="EMBL/GenBank/DDBJ databases">
        <title>Deep metagenomics examines the oral microbiome during advanced dental caries in children, revealing novel taxa and co-occurrences with host molecules.</title>
        <authorList>
            <person name="Baker J.L."/>
            <person name="Morton J.T."/>
            <person name="Dinis M."/>
            <person name="Alvarez R."/>
            <person name="Tran N.C."/>
            <person name="Knight R."/>
            <person name="Edlund A."/>
        </authorList>
    </citation>
    <scope>NUCLEOTIDE SEQUENCE</scope>
    <source>
        <strain evidence="13">JCVI_34_bin.1</strain>
    </source>
</reference>
<feature type="region of interest" description="Disordered" evidence="10">
    <location>
        <begin position="67"/>
        <end position="104"/>
    </location>
</feature>
<dbReference type="Pfam" id="PF03544">
    <property type="entry name" value="TonB_C"/>
    <property type="match status" value="1"/>
</dbReference>
<feature type="compositionally biased region" description="Basic and acidic residues" evidence="10">
    <location>
        <begin position="82"/>
        <end position="104"/>
    </location>
</feature>
<dbReference type="GO" id="GO:0015891">
    <property type="term" value="P:siderophore transport"/>
    <property type="evidence" value="ECO:0007669"/>
    <property type="project" value="InterPro"/>
</dbReference>
<dbReference type="GO" id="GO:0030288">
    <property type="term" value="C:outer membrane-bounded periplasmic space"/>
    <property type="evidence" value="ECO:0007669"/>
    <property type="project" value="InterPro"/>
</dbReference>
<dbReference type="RefSeq" id="WP_303763254.1">
    <property type="nucleotide sequence ID" value="NZ_JABZGR010000006.1"/>
</dbReference>
<evidence type="ECO:0000256" key="8">
    <source>
        <dbReference type="ARBA" id="ARBA00022989"/>
    </source>
</evidence>
<keyword evidence="7" id="KW-0653">Protein transport</keyword>
<dbReference type="Proteomes" id="UP000704068">
    <property type="component" value="Unassembled WGS sequence"/>
</dbReference>
<dbReference type="InterPro" id="IPR037682">
    <property type="entry name" value="TonB_C"/>
</dbReference>
<feature type="transmembrane region" description="Helical" evidence="11">
    <location>
        <begin position="37"/>
        <end position="56"/>
    </location>
</feature>
<dbReference type="PROSITE" id="PS52015">
    <property type="entry name" value="TONB_CTD"/>
    <property type="match status" value="1"/>
</dbReference>
<accession>A0A929RVK6</accession>
<feature type="compositionally biased region" description="Polar residues" evidence="10">
    <location>
        <begin position="69"/>
        <end position="81"/>
    </location>
</feature>
<dbReference type="AlphaFoldDB" id="A0A929RVK6"/>
<comment type="similarity">
    <text evidence="2">Belongs to the TonB family.</text>
</comment>
<dbReference type="PRINTS" id="PR01374">
    <property type="entry name" value="TONBPROTEIN"/>
</dbReference>
<dbReference type="InterPro" id="IPR006260">
    <property type="entry name" value="TonB/TolA_C"/>
</dbReference>
<dbReference type="EMBL" id="JABZGR010000006">
    <property type="protein sequence ID" value="MBF0970055.1"/>
    <property type="molecule type" value="Genomic_DNA"/>
</dbReference>
<evidence type="ECO:0000256" key="4">
    <source>
        <dbReference type="ARBA" id="ARBA00022475"/>
    </source>
</evidence>
<organism evidence="13 14">
    <name type="scientific">Alloprevotella tannerae</name>
    <dbReference type="NCBI Taxonomy" id="76122"/>
    <lineage>
        <taxon>Bacteria</taxon>
        <taxon>Pseudomonadati</taxon>
        <taxon>Bacteroidota</taxon>
        <taxon>Bacteroidia</taxon>
        <taxon>Bacteroidales</taxon>
        <taxon>Prevotellaceae</taxon>
        <taxon>Alloprevotella</taxon>
    </lineage>
</organism>